<gene>
    <name evidence="2" type="ORF">BJP36_20295</name>
</gene>
<keyword evidence="1" id="KW-0812">Transmembrane</keyword>
<feature type="transmembrane region" description="Helical" evidence="1">
    <location>
        <begin position="91"/>
        <end position="117"/>
    </location>
</feature>
<feature type="transmembrane region" description="Helical" evidence="1">
    <location>
        <begin position="347"/>
        <end position="368"/>
    </location>
</feature>
<evidence type="ECO:0000313" key="3">
    <source>
        <dbReference type="Proteomes" id="UP000176944"/>
    </source>
</evidence>
<keyword evidence="1" id="KW-0472">Membrane</keyword>
<dbReference type="EMBL" id="CP017708">
    <property type="protein sequence ID" value="AOY81899.1"/>
    <property type="molecule type" value="Genomic_DNA"/>
</dbReference>
<reference evidence="3" key="1">
    <citation type="submission" date="2016-10" db="EMBL/GenBank/DDBJ databases">
        <title>Comparative genomics uncovers the prolific and rare metabolic potential of the cyanobacterial genus Moorea.</title>
        <authorList>
            <person name="Leao T."/>
            <person name="Castelao G."/>
            <person name="Korobeynikov A."/>
            <person name="Monroe E.A."/>
            <person name="Podell S."/>
            <person name="Glukhov E."/>
            <person name="Allen E."/>
            <person name="Gerwick W.H."/>
            <person name="Gerwick L."/>
        </authorList>
    </citation>
    <scope>NUCLEOTIDE SEQUENCE [LARGE SCALE GENOMIC DNA]</scope>
    <source>
        <strain evidence="3">JHB</strain>
    </source>
</reference>
<evidence type="ECO:0000313" key="2">
    <source>
        <dbReference type="EMBL" id="AOY81899.1"/>
    </source>
</evidence>
<dbReference type="InterPro" id="IPR044200">
    <property type="entry name" value="At5g03900-like"/>
</dbReference>
<organism evidence="2 3">
    <name type="scientific">Moorena producens (strain JHB)</name>
    <dbReference type="NCBI Taxonomy" id="1454205"/>
    <lineage>
        <taxon>Bacteria</taxon>
        <taxon>Bacillati</taxon>
        <taxon>Cyanobacteriota</taxon>
        <taxon>Cyanophyceae</taxon>
        <taxon>Coleofasciculales</taxon>
        <taxon>Coleofasciculaceae</taxon>
        <taxon>Moorena</taxon>
    </lineage>
</organism>
<accession>A0A1D9G2Q3</accession>
<keyword evidence="1" id="KW-1133">Transmembrane helix</keyword>
<protein>
    <submittedName>
        <fullName evidence="2">Uncharacterized protein</fullName>
    </submittedName>
</protein>
<evidence type="ECO:0000256" key="1">
    <source>
        <dbReference type="SAM" id="Phobius"/>
    </source>
</evidence>
<feature type="transmembrane region" description="Helical" evidence="1">
    <location>
        <begin position="307"/>
        <end position="327"/>
    </location>
</feature>
<dbReference type="AlphaFoldDB" id="A0A1D9G2Q3"/>
<sequence>MAPLPTIMKAVEQLGYRVTVGDVAAQVGLNIHQAEQGLLVLASEVGGHLQVAESGDIAYLFPKNFRAILRNKFLKLRLQAWWEKVWGVLFYLIRISFGIFLVLSIVLMIVAIAFIVLSLKAGSDNDSGGGGGGGSSRSGGGGGGIVFLPRFWIGPDLFWWFNPSYSHNNYPSRRRNSRSNQDDDYEMNFLEAVFSFLFGDGNPNSDLEERRWQTIGSVIRNSGGAVAAEQIAPYLDDLGESYQRESEDYMLPVLIRFDGRPEVSPSGDIVYHFPKLQTTAAKQNQQPVPAYLRAKIWEFSQARSEQIMLAIGLGSVNFVLALVLGSLLQGGEIAAQLGGFVLFVELIYPLLLAYGVGFLAIPLLRYFWVQWKKEQIRTQNRERQENAIALNQPDEALQNKIAYAQQFADQNVIREDNLVYSSEKDLLDQDIERKDQIDAEWEQRLELGSTQNLDTTN</sequence>
<name>A0A1D9G2Q3_MOOP1</name>
<dbReference type="PANTHER" id="PTHR47380:SF4">
    <property type="entry name" value="OS02G0533000 PROTEIN"/>
    <property type="match status" value="1"/>
</dbReference>
<dbReference type="Proteomes" id="UP000176944">
    <property type="component" value="Chromosome"/>
</dbReference>
<proteinExistence type="predicted"/>
<dbReference type="PANTHER" id="PTHR47380">
    <property type="entry name" value="OS02G0533000 PROTEIN"/>
    <property type="match status" value="1"/>
</dbReference>